<sequence length="196" mass="21323">MKKYILPICAGIALAFTANQTADAASHSHTVQKGDTLYQLGQQYSVTVDSIKELNNKETSALQVGETLSLPAAITTEQRELLSRLVHAEAQGEPYAGKVAVATVVLNRVDHPEFPDTIKEVINEIGPSGHYAFSPVQNGMINQPADDEAKQAVQEAIAFQSDSQGSIYFYNPEIATNHWIGTQTETVRIGKHVFAK</sequence>
<evidence type="ECO:0000256" key="1">
    <source>
        <dbReference type="SAM" id="SignalP"/>
    </source>
</evidence>
<dbReference type="SUPFAM" id="SSF54106">
    <property type="entry name" value="LysM domain"/>
    <property type="match status" value="1"/>
</dbReference>
<reference evidence="3" key="1">
    <citation type="submission" date="2023-10" db="EMBL/GenBank/DDBJ databases">
        <title>Screening of Alkalihalophilus pseudofirmusBZ-TG-HK211 and Its Alleviation of Salt Stress on Rapeseed Growth.</title>
        <authorList>
            <person name="Zhao B."/>
            <person name="Guo T."/>
        </authorList>
    </citation>
    <scope>NUCLEOTIDE SEQUENCE</scope>
    <source>
        <strain evidence="3">BZ-TG-HK211</strain>
    </source>
</reference>
<dbReference type="AlphaFoldDB" id="A0AAJ2U053"/>
<keyword evidence="1" id="KW-0732">Signal</keyword>
<dbReference type="PROSITE" id="PS51782">
    <property type="entry name" value="LYSM"/>
    <property type="match status" value="1"/>
</dbReference>
<evidence type="ECO:0000313" key="4">
    <source>
        <dbReference type="Proteomes" id="UP001285636"/>
    </source>
</evidence>
<dbReference type="EMBL" id="JAWJAY010000002">
    <property type="protein sequence ID" value="MDV2885659.1"/>
    <property type="molecule type" value="Genomic_DNA"/>
</dbReference>
<evidence type="ECO:0000313" key="3">
    <source>
        <dbReference type="EMBL" id="MDV2885659.1"/>
    </source>
</evidence>
<dbReference type="RefSeq" id="WP_323466764.1">
    <property type="nucleotide sequence ID" value="NZ_CP144224.1"/>
</dbReference>
<evidence type="ECO:0000259" key="2">
    <source>
        <dbReference type="PROSITE" id="PS51782"/>
    </source>
</evidence>
<dbReference type="GO" id="GO:0016787">
    <property type="term" value="F:hydrolase activity"/>
    <property type="evidence" value="ECO:0007669"/>
    <property type="project" value="UniProtKB-KW"/>
</dbReference>
<feature type="signal peptide" evidence="1">
    <location>
        <begin position="1"/>
        <end position="24"/>
    </location>
</feature>
<dbReference type="Gene3D" id="3.10.350.10">
    <property type="entry name" value="LysM domain"/>
    <property type="match status" value="1"/>
</dbReference>
<dbReference type="InterPro" id="IPR036779">
    <property type="entry name" value="LysM_dom_sf"/>
</dbReference>
<name>A0AAJ2U053_ALKPS</name>
<dbReference type="Gene3D" id="1.10.10.2520">
    <property type="entry name" value="Cell wall hydrolase SleB, domain 1"/>
    <property type="match status" value="1"/>
</dbReference>
<protein>
    <submittedName>
        <fullName evidence="3">Cell wall hydrolase</fullName>
    </submittedName>
</protein>
<dbReference type="InterPro" id="IPR042047">
    <property type="entry name" value="SleB_dom1"/>
</dbReference>
<keyword evidence="3" id="KW-0378">Hydrolase</keyword>
<feature type="chain" id="PRO_5042519191" evidence="1">
    <location>
        <begin position="25"/>
        <end position="196"/>
    </location>
</feature>
<gene>
    <name evidence="3" type="ORF">RYX45_10760</name>
</gene>
<dbReference type="CDD" id="cd00118">
    <property type="entry name" value="LysM"/>
    <property type="match status" value="1"/>
</dbReference>
<dbReference type="Proteomes" id="UP001285636">
    <property type="component" value="Unassembled WGS sequence"/>
</dbReference>
<dbReference type="InterPro" id="IPR018392">
    <property type="entry name" value="LysM"/>
</dbReference>
<dbReference type="InterPro" id="IPR011105">
    <property type="entry name" value="Cell_wall_hydrolase_SleB"/>
</dbReference>
<dbReference type="SMART" id="SM00257">
    <property type="entry name" value="LysM"/>
    <property type="match status" value="1"/>
</dbReference>
<dbReference type="Pfam" id="PF01476">
    <property type="entry name" value="LysM"/>
    <property type="match status" value="1"/>
</dbReference>
<organism evidence="3 4">
    <name type="scientific">Alkalihalophilus pseudofirmus</name>
    <name type="common">Bacillus pseudofirmus</name>
    <dbReference type="NCBI Taxonomy" id="79885"/>
    <lineage>
        <taxon>Bacteria</taxon>
        <taxon>Bacillati</taxon>
        <taxon>Bacillota</taxon>
        <taxon>Bacilli</taxon>
        <taxon>Bacillales</taxon>
        <taxon>Bacillaceae</taxon>
        <taxon>Alkalihalophilus</taxon>
    </lineage>
</organism>
<accession>A0AAJ2U053</accession>
<dbReference type="Pfam" id="PF07486">
    <property type="entry name" value="Hydrolase_2"/>
    <property type="match status" value="1"/>
</dbReference>
<dbReference type="Gene3D" id="6.20.240.60">
    <property type="match status" value="1"/>
</dbReference>
<comment type="caution">
    <text evidence="3">The sequence shown here is derived from an EMBL/GenBank/DDBJ whole genome shotgun (WGS) entry which is preliminary data.</text>
</comment>
<feature type="domain" description="LysM" evidence="2">
    <location>
        <begin position="27"/>
        <end position="70"/>
    </location>
</feature>
<proteinExistence type="predicted"/>